<accession>A0A1G9RJM8</accession>
<dbReference type="RefSeq" id="WP_089686749.1">
    <property type="nucleotide sequence ID" value="NZ_FNFO01000011.1"/>
</dbReference>
<dbReference type="Proteomes" id="UP000198510">
    <property type="component" value="Unassembled WGS sequence"/>
</dbReference>
<reference evidence="1 2" key="1">
    <citation type="submission" date="2016-10" db="EMBL/GenBank/DDBJ databases">
        <authorList>
            <person name="de Groot N.N."/>
        </authorList>
    </citation>
    <scope>NUCLEOTIDE SEQUENCE [LARGE SCALE GENOMIC DNA]</scope>
    <source>
        <strain evidence="1 2">DSM 25186</strain>
    </source>
</reference>
<dbReference type="AlphaFoldDB" id="A0A1G9RJM8"/>
<sequence>MNHSRIAQLRQMQQEDPEDPFLLYALALEYQHEEPQHAIRLFQNLMTQHPDYVGTYYQVGKTYEQLAQPQDAIAAYEAGIVISQRVGNHHALRELRAALQLLRDEEEEW</sequence>
<dbReference type="OrthoDB" id="1524733at2"/>
<evidence type="ECO:0000313" key="1">
    <source>
        <dbReference type="EMBL" id="SDM22635.1"/>
    </source>
</evidence>
<protein>
    <submittedName>
        <fullName evidence="1">Uncharacterized protein</fullName>
    </submittedName>
</protein>
<dbReference type="EMBL" id="FNFO01000011">
    <property type="protein sequence ID" value="SDM22635.1"/>
    <property type="molecule type" value="Genomic_DNA"/>
</dbReference>
<organism evidence="1 2">
    <name type="scientific">Catalinimonas alkaloidigena</name>
    <dbReference type="NCBI Taxonomy" id="1075417"/>
    <lineage>
        <taxon>Bacteria</taxon>
        <taxon>Pseudomonadati</taxon>
        <taxon>Bacteroidota</taxon>
        <taxon>Cytophagia</taxon>
        <taxon>Cytophagales</taxon>
        <taxon>Catalimonadaceae</taxon>
        <taxon>Catalinimonas</taxon>
    </lineage>
</organism>
<dbReference type="InterPro" id="IPR011990">
    <property type="entry name" value="TPR-like_helical_dom_sf"/>
</dbReference>
<dbReference type="Gene3D" id="1.25.40.10">
    <property type="entry name" value="Tetratricopeptide repeat domain"/>
    <property type="match status" value="1"/>
</dbReference>
<evidence type="ECO:0000313" key="2">
    <source>
        <dbReference type="Proteomes" id="UP000198510"/>
    </source>
</evidence>
<keyword evidence="2" id="KW-1185">Reference proteome</keyword>
<proteinExistence type="predicted"/>
<dbReference type="STRING" id="1075417.SAMN05421823_111158"/>
<dbReference type="SUPFAM" id="SSF48452">
    <property type="entry name" value="TPR-like"/>
    <property type="match status" value="1"/>
</dbReference>
<name>A0A1G9RJM8_9BACT</name>
<gene>
    <name evidence="1" type="ORF">SAMN05421823_111158</name>
</gene>